<proteinExistence type="predicted"/>
<keyword evidence="4" id="KW-0812">Transmembrane</keyword>
<dbReference type="Gene3D" id="3.40.50.2300">
    <property type="match status" value="2"/>
</dbReference>
<keyword evidence="11" id="KW-0325">Glycoprotein</keyword>
<keyword evidence="13" id="KW-0141">cGMP biosynthesis</keyword>
<evidence type="ECO:0000256" key="8">
    <source>
        <dbReference type="ARBA" id="ARBA00023134"/>
    </source>
</evidence>
<dbReference type="SUPFAM" id="SSF56112">
    <property type="entry name" value="Protein kinase-like (PK-like)"/>
    <property type="match status" value="1"/>
</dbReference>
<dbReference type="Gene3D" id="1.10.510.10">
    <property type="entry name" value="Transferase(Phosphotransferase) domain 1"/>
    <property type="match status" value="1"/>
</dbReference>
<dbReference type="GO" id="GO:0004016">
    <property type="term" value="F:adenylate cyclase activity"/>
    <property type="evidence" value="ECO:0007669"/>
    <property type="project" value="TreeGrafter"/>
</dbReference>
<evidence type="ECO:0000313" key="16">
    <source>
        <dbReference type="EMBL" id="CAL1296275.1"/>
    </source>
</evidence>
<dbReference type="GO" id="GO:0005525">
    <property type="term" value="F:GTP binding"/>
    <property type="evidence" value="ECO:0007669"/>
    <property type="project" value="UniProtKB-KW"/>
</dbReference>
<keyword evidence="17" id="KW-1185">Reference proteome</keyword>
<dbReference type="InterPro" id="IPR001245">
    <property type="entry name" value="Ser-Thr/Tyr_kinase_cat_dom"/>
</dbReference>
<keyword evidence="9" id="KW-0472">Membrane</keyword>
<evidence type="ECO:0000256" key="9">
    <source>
        <dbReference type="ARBA" id="ARBA00023136"/>
    </source>
</evidence>
<keyword evidence="6" id="KW-0547">Nucleotide-binding</keyword>
<keyword evidence="5 14" id="KW-0732">Signal</keyword>
<evidence type="ECO:0000256" key="2">
    <source>
        <dbReference type="ARBA" id="ARBA00004479"/>
    </source>
</evidence>
<evidence type="ECO:0000313" key="17">
    <source>
        <dbReference type="Proteomes" id="UP001497382"/>
    </source>
</evidence>
<evidence type="ECO:0000256" key="1">
    <source>
        <dbReference type="ARBA" id="ARBA00001436"/>
    </source>
</evidence>
<evidence type="ECO:0000256" key="5">
    <source>
        <dbReference type="ARBA" id="ARBA00022729"/>
    </source>
</evidence>
<accession>A0AAV2BJ52</accession>
<dbReference type="Pfam" id="PF01094">
    <property type="entry name" value="ANF_receptor"/>
    <property type="match status" value="1"/>
</dbReference>
<reference evidence="16 17" key="1">
    <citation type="submission" date="2024-04" db="EMBL/GenBank/DDBJ databases">
        <authorList>
            <person name="Rising A."/>
            <person name="Reimegard J."/>
            <person name="Sonavane S."/>
            <person name="Akerstrom W."/>
            <person name="Nylinder S."/>
            <person name="Hedman E."/>
            <person name="Kallberg Y."/>
        </authorList>
    </citation>
    <scope>NUCLEOTIDE SEQUENCE [LARGE SCALE GENOMIC DNA]</scope>
</reference>
<evidence type="ECO:0000256" key="12">
    <source>
        <dbReference type="ARBA" id="ARBA00023239"/>
    </source>
</evidence>
<keyword evidence="10" id="KW-0675">Receptor</keyword>
<dbReference type="SUPFAM" id="SSF53822">
    <property type="entry name" value="Periplasmic binding protein-like I"/>
    <property type="match status" value="1"/>
</dbReference>
<dbReference type="AlphaFoldDB" id="A0AAV2BJ52"/>
<evidence type="ECO:0000256" key="10">
    <source>
        <dbReference type="ARBA" id="ARBA00023170"/>
    </source>
</evidence>
<comment type="catalytic activity">
    <reaction evidence="1">
        <text>GTP = 3',5'-cyclic GMP + diphosphate</text>
        <dbReference type="Rhea" id="RHEA:13665"/>
        <dbReference type="ChEBI" id="CHEBI:33019"/>
        <dbReference type="ChEBI" id="CHEBI:37565"/>
        <dbReference type="ChEBI" id="CHEBI:57746"/>
        <dbReference type="EC" id="4.6.1.2"/>
    </reaction>
</comment>
<dbReference type="InterPro" id="IPR011009">
    <property type="entry name" value="Kinase-like_dom_sf"/>
</dbReference>
<dbReference type="InterPro" id="IPR050401">
    <property type="entry name" value="Cyclic_nucleotide_synthase"/>
</dbReference>
<gene>
    <name evidence="16" type="ORF">LARSCL_LOCUS19720</name>
</gene>
<keyword evidence="12" id="KW-0456">Lyase</keyword>
<keyword evidence="7" id="KW-1133">Transmembrane helix</keyword>
<dbReference type="Proteomes" id="UP001497382">
    <property type="component" value="Unassembled WGS sequence"/>
</dbReference>
<feature type="domain" description="Protein kinase" evidence="15">
    <location>
        <begin position="517"/>
        <end position="768"/>
    </location>
</feature>
<evidence type="ECO:0000256" key="4">
    <source>
        <dbReference type="ARBA" id="ARBA00022692"/>
    </source>
</evidence>
<feature type="chain" id="PRO_5043382372" description="guanylate cyclase" evidence="14">
    <location>
        <begin position="20"/>
        <end position="768"/>
    </location>
</feature>
<dbReference type="FunFam" id="3.40.50.2300:FF:000153">
    <property type="entry name" value="Guanylate cyclase"/>
    <property type="match status" value="1"/>
</dbReference>
<evidence type="ECO:0000256" key="14">
    <source>
        <dbReference type="SAM" id="SignalP"/>
    </source>
</evidence>
<keyword evidence="8" id="KW-0342">GTP-binding</keyword>
<dbReference type="GO" id="GO:0005524">
    <property type="term" value="F:ATP binding"/>
    <property type="evidence" value="ECO:0007669"/>
    <property type="project" value="InterPro"/>
</dbReference>
<feature type="signal peptide" evidence="14">
    <location>
        <begin position="1"/>
        <end position="19"/>
    </location>
</feature>
<dbReference type="PANTHER" id="PTHR11920">
    <property type="entry name" value="GUANYLYL CYCLASE"/>
    <property type="match status" value="1"/>
</dbReference>
<sequence>MTSLGQILILWIIINFAVSERDLGKLPAVRLAVLAPNDDSLPFSLHKILPAVLYAVRTLLRQGGRPMEVLYRDTQCSSTYGPLAAFSLYEAGLADILLGPLCPYVLAPVARYSSVWGLPILTAGGQNDNFDHKEPHYRLLTRMNGSYSQIGTIVLQVLAKFNWKVVALLFHNYEDRTRGNSNCYFTLGAVFTALGKKSFHRGFDESSPNTDYSKLLKEVSLHSRIIVMCASPDTIREILLAAEDLGMIKSGEYVFFSIELFTSKVDSQRPWFRKNDTDEKNERAKLAYEALLTVTARIPDTEEYKNFSREVKEIAWKEFKFNYGQEEVNTFVTAFHEAVLLYSLALNETLAEGYTISNGSIIIQKMWNRTFYGITGNVTIDENGDRDADYSILDLNPDTENFEVVANYIGTEKQVVDEPGKQIHWAGNREDPPPDTPKCGYDNSNCPEPKDKTLNDVTVVLSVIVVCLLLGSAAIYRHYRREAQLASMTWKIKWEDITVSTVSKKMRPGSRISLTRISLTSIVSAETMPLLDMGQQIFTNTGFYKGTVVFLKPIHKSRIEINRPLLLEIKMIKDLQHNHVVRFIGAVVEYPHCYLVTEYFPRGSLQDILDNEQIKLDWMFRVSLMHDLVKGMAYLHSTDIRSHGNLKSSNCLVDSRFALKITDFGLHSLRSTDEDEQLDNYVFWKRKLWTSPELLRMPNPPPEGTPKGDVYAFAIIAHEIVIRKGVFYLAGLQLTPKGKNPHASVNMCWSATLNGLFSCAGVSSGSEL</sequence>
<dbReference type="FunFam" id="3.40.50.2300:FF:000200">
    <property type="entry name" value="Guanylate cyclase"/>
    <property type="match status" value="1"/>
</dbReference>
<dbReference type="InterPro" id="IPR028082">
    <property type="entry name" value="Peripla_BP_I"/>
</dbReference>
<evidence type="ECO:0000256" key="3">
    <source>
        <dbReference type="ARBA" id="ARBA00012202"/>
    </source>
</evidence>
<organism evidence="16 17">
    <name type="scientific">Larinioides sclopetarius</name>
    <dbReference type="NCBI Taxonomy" id="280406"/>
    <lineage>
        <taxon>Eukaryota</taxon>
        <taxon>Metazoa</taxon>
        <taxon>Ecdysozoa</taxon>
        <taxon>Arthropoda</taxon>
        <taxon>Chelicerata</taxon>
        <taxon>Arachnida</taxon>
        <taxon>Araneae</taxon>
        <taxon>Araneomorphae</taxon>
        <taxon>Entelegynae</taxon>
        <taxon>Araneoidea</taxon>
        <taxon>Araneidae</taxon>
        <taxon>Larinioides</taxon>
    </lineage>
</organism>
<evidence type="ECO:0000256" key="7">
    <source>
        <dbReference type="ARBA" id="ARBA00022989"/>
    </source>
</evidence>
<comment type="subcellular location">
    <subcellularLocation>
        <location evidence="2">Membrane</location>
        <topology evidence="2">Single-pass type I membrane protein</topology>
    </subcellularLocation>
</comment>
<dbReference type="InterPro" id="IPR000719">
    <property type="entry name" value="Prot_kinase_dom"/>
</dbReference>
<evidence type="ECO:0000256" key="13">
    <source>
        <dbReference type="ARBA" id="ARBA00023293"/>
    </source>
</evidence>
<dbReference type="EC" id="4.6.1.2" evidence="3"/>
<evidence type="ECO:0000256" key="6">
    <source>
        <dbReference type="ARBA" id="ARBA00022741"/>
    </source>
</evidence>
<dbReference type="InterPro" id="IPR001828">
    <property type="entry name" value="ANF_lig-bd_rcpt"/>
</dbReference>
<dbReference type="CDD" id="cd06373">
    <property type="entry name" value="PBP1_NPR-like"/>
    <property type="match status" value="1"/>
</dbReference>
<evidence type="ECO:0000259" key="15">
    <source>
        <dbReference type="PROSITE" id="PS50011"/>
    </source>
</evidence>
<dbReference type="PROSITE" id="PS50011">
    <property type="entry name" value="PROTEIN_KINASE_DOM"/>
    <property type="match status" value="1"/>
</dbReference>
<dbReference type="GO" id="GO:0007168">
    <property type="term" value="P:receptor guanylyl cyclase signaling pathway"/>
    <property type="evidence" value="ECO:0007669"/>
    <property type="project" value="TreeGrafter"/>
</dbReference>
<dbReference type="GO" id="GO:0004383">
    <property type="term" value="F:guanylate cyclase activity"/>
    <property type="evidence" value="ECO:0007669"/>
    <property type="project" value="UniProtKB-EC"/>
</dbReference>
<dbReference type="GO" id="GO:0005886">
    <property type="term" value="C:plasma membrane"/>
    <property type="evidence" value="ECO:0007669"/>
    <property type="project" value="TreeGrafter"/>
</dbReference>
<dbReference type="PANTHER" id="PTHR11920:SF494">
    <property type="entry name" value="ATRIAL NATRIURETIC PEPTIDE RECEPTOR 2"/>
    <property type="match status" value="1"/>
</dbReference>
<dbReference type="GO" id="GO:0004672">
    <property type="term" value="F:protein kinase activity"/>
    <property type="evidence" value="ECO:0007669"/>
    <property type="project" value="InterPro"/>
</dbReference>
<dbReference type="Pfam" id="PF07714">
    <property type="entry name" value="PK_Tyr_Ser-Thr"/>
    <property type="match status" value="1"/>
</dbReference>
<comment type="caution">
    <text evidence="16">The sequence shown here is derived from an EMBL/GenBank/DDBJ whole genome shotgun (WGS) entry which is preliminary data.</text>
</comment>
<name>A0AAV2BJ52_9ARAC</name>
<dbReference type="EMBL" id="CAXIEN010000393">
    <property type="protein sequence ID" value="CAL1296275.1"/>
    <property type="molecule type" value="Genomic_DNA"/>
</dbReference>
<dbReference type="PRINTS" id="PR00255">
    <property type="entry name" value="NATPEPTIDER"/>
</dbReference>
<evidence type="ECO:0000256" key="11">
    <source>
        <dbReference type="ARBA" id="ARBA00023180"/>
    </source>
</evidence>
<dbReference type="InterPro" id="IPR001170">
    <property type="entry name" value="ANPR/GUC"/>
</dbReference>
<dbReference type="GO" id="GO:0001653">
    <property type="term" value="F:peptide receptor activity"/>
    <property type="evidence" value="ECO:0007669"/>
    <property type="project" value="TreeGrafter"/>
</dbReference>
<protein>
    <recommendedName>
        <fullName evidence="3">guanylate cyclase</fullName>
        <ecNumber evidence="3">4.6.1.2</ecNumber>
    </recommendedName>
</protein>